<dbReference type="SMART" id="SM00822">
    <property type="entry name" value="PKS_KR"/>
    <property type="match status" value="1"/>
</dbReference>
<dbReference type="InterPro" id="IPR057326">
    <property type="entry name" value="KR_dom"/>
</dbReference>
<keyword evidence="2" id="KW-0521">NADP</keyword>
<dbReference type="GO" id="GO:0019433">
    <property type="term" value="P:triglyceride catabolic process"/>
    <property type="evidence" value="ECO:0007669"/>
    <property type="project" value="TreeGrafter"/>
</dbReference>
<dbReference type="InterPro" id="IPR002347">
    <property type="entry name" value="SDR_fam"/>
</dbReference>
<dbReference type="EMBL" id="LSBI01000001">
    <property type="protein sequence ID" value="OAQ94140.1"/>
    <property type="molecule type" value="Genomic_DNA"/>
</dbReference>
<feature type="domain" description="Ketoreductase" evidence="6">
    <location>
        <begin position="7"/>
        <end position="189"/>
    </location>
</feature>
<dbReference type="AlphaFoldDB" id="A0A179H8D0"/>
<dbReference type="GO" id="GO:0004806">
    <property type="term" value="F:triacylglycerol lipase activity"/>
    <property type="evidence" value="ECO:0007669"/>
    <property type="project" value="TreeGrafter"/>
</dbReference>
<dbReference type="EMBL" id="JAWRVI010000068">
    <property type="protein sequence ID" value="KAK4081983.1"/>
    <property type="molecule type" value="Genomic_DNA"/>
</dbReference>
<keyword evidence="5" id="KW-0812">Transmembrane</keyword>
<dbReference type="InterPro" id="IPR020904">
    <property type="entry name" value="Sc_DH/Rdtase_CS"/>
</dbReference>
<evidence type="ECO:0000256" key="3">
    <source>
        <dbReference type="ARBA" id="ARBA00023002"/>
    </source>
</evidence>
<dbReference type="OMA" id="IWRGKMA"/>
<comment type="similarity">
    <text evidence="1 4">Belongs to the short-chain dehydrogenases/reductases (SDR) family.</text>
</comment>
<keyword evidence="5" id="KW-1133">Transmembrane helix</keyword>
<evidence type="ECO:0000256" key="4">
    <source>
        <dbReference type="RuleBase" id="RU000363"/>
    </source>
</evidence>
<dbReference type="Proteomes" id="UP000078240">
    <property type="component" value="Unassembled WGS sequence"/>
</dbReference>
<dbReference type="Proteomes" id="UP000078340">
    <property type="component" value="Unassembled WGS sequence"/>
</dbReference>
<dbReference type="InterPro" id="IPR036291">
    <property type="entry name" value="NAD(P)-bd_dom_sf"/>
</dbReference>
<proteinExistence type="inferred from homology"/>
<evidence type="ECO:0000313" key="7">
    <source>
        <dbReference type="EMBL" id="KAK4081983.1"/>
    </source>
</evidence>
<keyword evidence="11" id="KW-1185">Reference proteome</keyword>
<gene>
    <name evidence="7" type="ORF">Purlil1_11392</name>
    <name evidence="8" type="ORF">VFPBJ_00222</name>
    <name evidence="9" type="ORF">VFPFJ_00249</name>
</gene>
<accession>A0A179H8D0</accession>
<evidence type="ECO:0000256" key="1">
    <source>
        <dbReference type="ARBA" id="ARBA00006484"/>
    </source>
</evidence>
<keyword evidence="3" id="KW-0560">Oxidoreductase</keyword>
<dbReference type="PROSITE" id="PS00061">
    <property type="entry name" value="ADH_SHORT"/>
    <property type="match status" value="1"/>
</dbReference>
<evidence type="ECO:0000313" key="9">
    <source>
        <dbReference type="EMBL" id="OAQ94140.1"/>
    </source>
</evidence>
<evidence type="ECO:0000259" key="6">
    <source>
        <dbReference type="SMART" id="SM00822"/>
    </source>
</evidence>
<dbReference type="GeneID" id="28882383"/>
<evidence type="ECO:0000313" key="10">
    <source>
        <dbReference type="Proteomes" id="UP000078240"/>
    </source>
</evidence>
<keyword evidence="5" id="KW-0472">Membrane</keyword>
<dbReference type="PANTHER" id="PTHR44169:SF6">
    <property type="entry name" value="NADPH-DEPENDENT 1-ACYLDIHYDROXYACETONE PHOSPHATE REDUCTASE"/>
    <property type="match status" value="1"/>
</dbReference>
<dbReference type="GO" id="GO:0005811">
    <property type="term" value="C:lipid droplet"/>
    <property type="evidence" value="ECO:0007669"/>
    <property type="project" value="TreeGrafter"/>
</dbReference>
<evidence type="ECO:0000313" key="8">
    <source>
        <dbReference type="EMBL" id="OAQ86182.1"/>
    </source>
</evidence>
<dbReference type="GO" id="GO:0006654">
    <property type="term" value="P:phosphatidic acid biosynthetic process"/>
    <property type="evidence" value="ECO:0007669"/>
    <property type="project" value="TreeGrafter"/>
</dbReference>
<reference evidence="8 10" key="1">
    <citation type="submission" date="2016-01" db="EMBL/GenBank/DDBJ databases">
        <title>Biosynthesis of antibiotic leucinostatins and their inhibition on Phytophthora in bio-control Purpureocillium lilacinum.</title>
        <authorList>
            <person name="Wang G."/>
            <person name="Liu Z."/>
            <person name="Lin R."/>
            <person name="Li E."/>
            <person name="Mao Z."/>
            <person name="Ling J."/>
            <person name="Yin W."/>
            <person name="Xie B."/>
        </authorList>
    </citation>
    <scope>NUCLEOTIDE SEQUENCE [LARGE SCALE GENOMIC DNA]</scope>
    <source>
        <strain evidence="8">PLBJ-1</strain>
        <strain evidence="9">PLFJ-1</strain>
    </source>
</reference>
<dbReference type="Gene3D" id="3.40.50.720">
    <property type="entry name" value="NAD(P)-binding Rossmann-like Domain"/>
    <property type="match status" value="1"/>
</dbReference>
<sequence>MGKPRQKTVLITGCSEGGAGAALAQEFHSRGFHVIATSTDGLKMQSLNDLGITTLALDITSPTSRTRLAEEIRRITGSGGGRLDMLINNAAIFTLMPLLDVDLHDGRTMFDVNLFGPLAMVQTCLPFLLAAGGTATVANVSSISAIMCPPWQGMYAASKAALVAMGNILRVELAPLGVNVVTIMSGGVATAAMQTGERQSQRVPSDSLYRQLAPYIEGNKAGKAIKSMEPAEYARQVADDLLGTRPRPLIWRGAFAWVAWVFTWLGWVGIMDGGHAKRALLNQLHNPST</sequence>
<evidence type="ECO:0000256" key="2">
    <source>
        <dbReference type="ARBA" id="ARBA00022857"/>
    </source>
</evidence>
<organism evidence="8 10">
    <name type="scientific">Purpureocillium lilacinum</name>
    <name type="common">Paecilomyces lilacinus</name>
    <dbReference type="NCBI Taxonomy" id="33203"/>
    <lineage>
        <taxon>Eukaryota</taxon>
        <taxon>Fungi</taxon>
        <taxon>Dikarya</taxon>
        <taxon>Ascomycota</taxon>
        <taxon>Pezizomycotina</taxon>
        <taxon>Sordariomycetes</taxon>
        <taxon>Hypocreomycetidae</taxon>
        <taxon>Hypocreales</taxon>
        <taxon>Ophiocordycipitaceae</taxon>
        <taxon>Purpureocillium</taxon>
    </lineage>
</organism>
<dbReference type="KEGG" id="plj:28882383"/>
<dbReference type="PANTHER" id="PTHR44169">
    <property type="entry name" value="NADPH-DEPENDENT 1-ACYLDIHYDROXYACETONE PHOSPHATE REDUCTASE"/>
    <property type="match status" value="1"/>
</dbReference>
<dbReference type="Pfam" id="PF00106">
    <property type="entry name" value="adh_short"/>
    <property type="match status" value="1"/>
</dbReference>
<feature type="transmembrane region" description="Helical" evidence="5">
    <location>
        <begin position="249"/>
        <end position="270"/>
    </location>
</feature>
<dbReference type="GO" id="GO:0000140">
    <property type="term" value="F:acylglycerone-phosphate reductase (NADP+) activity"/>
    <property type="evidence" value="ECO:0007669"/>
    <property type="project" value="TreeGrafter"/>
</dbReference>
<dbReference type="PRINTS" id="PR00081">
    <property type="entry name" value="GDHRDH"/>
</dbReference>
<dbReference type="SUPFAM" id="SSF51735">
    <property type="entry name" value="NAD(P)-binding Rossmann-fold domains"/>
    <property type="match status" value="1"/>
</dbReference>
<dbReference type="EMBL" id="LSBH01000001">
    <property type="protein sequence ID" value="OAQ86182.1"/>
    <property type="molecule type" value="Genomic_DNA"/>
</dbReference>
<reference evidence="7" key="2">
    <citation type="submission" date="2023-11" db="EMBL/GenBank/DDBJ databases">
        <authorList>
            <person name="Beijen E."/>
            <person name="Ohm R.A."/>
        </authorList>
    </citation>
    <scope>NUCLEOTIDE SEQUENCE</scope>
    <source>
        <strain evidence="7">CBS 150709</strain>
    </source>
</reference>
<comment type="caution">
    <text evidence="8">The sequence shown here is derived from an EMBL/GenBank/DDBJ whole genome shotgun (WGS) entry which is preliminary data.</text>
</comment>
<dbReference type="GO" id="GO:0005783">
    <property type="term" value="C:endoplasmic reticulum"/>
    <property type="evidence" value="ECO:0007669"/>
    <property type="project" value="TreeGrafter"/>
</dbReference>
<name>A0A179H8D0_PURLI</name>
<dbReference type="CDD" id="cd05374">
    <property type="entry name" value="17beta-HSD-like_SDR_c"/>
    <property type="match status" value="1"/>
</dbReference>
<reference evidence="7 11" key="3">
    <citation type="journal article" date="2024" name="Microbiol. Resour. Announc.">
        <title>Genome annotations for the ascomycete fungi Trichoderma harzianum, Trichoderma aggressivum, and Purpureocillium lilacinum.</title>
        <authorList>
            <person name="Beijen E.P.W."/>
            <person name="Ohm R.A."/>
        </authorList>
    </citation>
    <scope>NUCLEOTIDE SEQUENCE [LARGE SCALE GENOMIC DNA]</scope>
    <source>
        <strain evidence="7 11">CBS 150709</strain>
    </source>
</reference>
<evidence type="ECO:0000313" key="11">
    <source>
        <dbReference type="Proteomes" id="UP001287286"/>
    </source>
</evidence>
<dbReference type="PRINTS" id="PR00080">
    <property type="entry name" value="SDRFAMILY"/>
</dbReference>
<protein>
    <submittedName>
        <fullName evidence="8">Toxin biosynthesis protein</fullName>
    </submittedName>
</protein>
<dbReference type="Proteomes" id="UP001287286">
    <property type="component" value="Unassembled WGS sequence"/>
</dbReference>
<dbReference type="STRING" id="33203.A0A179H8D0"/>
<evidence type="ECO:0000256" key="5">
    <source>
        <dbReference type="SAM" id="Phobius"/>
    </source>
</evidence>